<dbReference type="Proteomes" id="UP000299102">
    <property type="component" value="Unassembled WGS sequence"/>
</dbReference>
<comment type="caution">
    <text evidence="1">The sequence shown here is derived from an EMBL/GenBank/DDBJ whole genome shotgun (WGS) entry which is preliminary data.</text>
</comment>
<keyword evidence="2" id="KW-1185">Reference proteome</keyword>
<evidence type="ECO:0000313" key="2">
    <source>
        <dbReference type="Proteomes" id="UP000299102"/>
    </source>
</evidence>
<sequence length="133" mass="14898">MLKHTLPTSSFLFNYTSSPARLPSAGRELPTIAVTNAMTMYGTHGLKCFPRHEESGLYRLKLKTDLVNSLAARIGPGPDRSGTYSLHLIIGSMDSCHRRDRGRPLRPGDIPQRGEREKEIYSLRVARHRGGLR</sequence>
<name>A0A4C1Z825_EUMVA</name>
<protein>
    <submittedName>
        <fullName evidence="1">Uncharacterized protein</fullName>
    </submittedName>
</protein>
<organism evidence="1 2">
    <name type="scientific">Eumeta variegata</name>
    <name type="common">Bagworm moth</name>
    <name type="synonym">Eumeta japonica</name>
    <dbReference type="NCBI Taxonomy" id="151549"/>
    <lineage>
        <taxon>Eukaryota</taxon>
        <taxon>Metazoa</taxon>
        <taxon>Ecdysozoa</taxon>
        <taxon>Arthropoda</taxon>
        <taxon>Hexapoda</taxon>
        <taxon>Insecta</taxon>
        <taxon>Pterygota</taxon>
        <taxon>Neoptera</taxon>
        <taxon>Endopterygota</taxon>
        <taxon>Lepidoptera</taxon>
        <taxon>Glossata</taxon>
        <taxon>Ditrysia</taxon>
        <taxon>Tineoidea</taxon>
        <taxon>Psychidae</taxon>
        <taxon>Oiketicinae</taxon>
        <taxon>Eumeta</taxon>
    </lineage>
</organism>
<evidence type="ECO:0000313" key="1">
    <source>
        <dbReference type="EMBL" id="GBP82797.1"/>
    </source>
</evidence>
<proteinExistence type="predicted"/>
<accession>A0A4C1Z825</accession>
<reference evidence="1 2" key="1">
    <citation type="journal article" date="2019" name="Commun. Biol.">
        <title>The bagworm genome reveals a unique fibroin gene that provides high tensile strength.</title>
        <authorList>
            <person name="Kono N."/>
            <person name="Nakamura H."/>
            <person name="Ohtoshi R."/>
            <person name="Tomita M."/>
            <person name="Numata K."/>
            <person name="Arakawa K."/>
        </authorList>
    </citation>
    <scope>NUCLEOTIDE SEQUENCE [LARGE SCALE GENOMIC DNA]</scope>
</reference>
<dbReference type="EMBL" id="BGZK01001587">
    <property type="protein sequence ID" value="GBP82797.1"/>
    <property type="molecule type" value="Genomic_DNA"/>
</dbReference>
<dbReference type="AlphaFoldDB" id="A0A4C1Z825"/>
<gene>
    <name evidence="1" type="ORF">EVAR_46020_1</name>
</gene>